<evidence type="ECO:0000313" key="5">
    <source>
        <dbReference type="Proteomes" id="UP000240509"/>
    </source>
</evidence>
<gene>
    <name evidence="4" type="ORF">C6Y45_07435</name>
</gene>
<evidence type="ECO:0000259" key="3">
    <source>
        <dbReference type="Pfam" id="PF17479"/>
    </source>
</evidence>
<dbReference type="InterPro" id="IPR035328">
    <property type="entry name" value="DUF3048_C"/>
</dbReference>
<reference evidence="4 5" key="1">
    <citation type="submission" date="2018-03" db="EMBL/GenBank/DDBJ databases">
        <title>Alkalicoccus saliphilus sp. nov., isolated from a mineral pool.</title>
        <authorList>
            <person name="Zhao B."/>
        </authorList>
    </citation>
    <scope>NUCLEOTIDE SEQUENCE [LARGE SCALE GENOMIC DNA]</scope>
    <source>
        <strain evidence="4 5">6AG</strain>
    </source>
</reference>
<dbReference type="SUPFAM" id="SSF159774">
    <property type="entry name" value="YerB-like"/>
    <property type="match status" value="1"/>
</dbReference>
<dbReference type="EMBL" id="PZJJ01000009">
    <property type="protein sequence ID" value="PTL39215.1"/>
    <property type="molecule type" value="Genomic_DNA"/>
</dbReference>
<dbReference type="OrthoDB" id="9779102at2"/>
<comment type="caution">
    <text evidence="4">The sequence shown here is derived from an EMBL/GenBank/DDBJ whole genome shotgun (WGS) entry which is preliminary data.</text>
</comment>
<accession>A0A2T4U784</accession>
<dbReference type="AlphaFoldDB" id="A0A2T4U784"/>
<dbReference type="InterPro" id="IPR021416">
    <property type="entry name" value="DUF3048_N"/>
</dbReference>
<protein>
    <submittedName>
        <fullName evidence="4">DUF3048 domain-containing protein</fullName>
    </submittedName>
</protein>
<dbReference type="Gene3D" id="3.50.90.10">
    <property type="entry name" value="YerB-like"/>
    <property type="match status" value="1"/>
</dbReference>
<dbReference type="PROSITE" id="PS51257">
    <property type="entry name" value="PROKAR_LIPOPROTEIN"/>
    <property type="match status" value="1"/>
</dbReference>
<feature type="domain" description="DUF3048" evidence="3">
    <location>
        <begin position="215"/>
        <end position="323"/>
    </location>
</feature>
<dbReference type="InterPro" id="IPR023158">
    <property type="entry name" value="YerB-like_sf"/>
</dbReference>
<evidence type="ECO:0000259" key="2">
    <source>
        <dbReference type="Pfam" id="PF11258"/>
    </source>
</evidence>
<name>A0A2T4U784_9BACI</name>
<organism evidence="4 5">
    <name type="scientific">Alkalicoccus saliphilus</name>
    <dbReference type="NCBI Taxonomy" id="200989"/>
    <lineage>
        <taxon>Bacteria</taxon>
        <taxon>Bacillati</taxon>
        <taxon>Bacillota</taxon>
        <taxon>Bacilli</taxon>
        <taxon>Bacillales</taxon>
        <taxon>Bacillaceae</taxon>
        <taxon>Alkalicoccus</taxon>
    </lineage>
</organism>
<dbReference type="Pfam" id="PF11258">
    <property type="entry name" value="DUF3048"/>
    <property type="match status" value="1"/>
</dbReference>
<feature type="region of interest" description="Disordered" evidence="1">
    <location>
        <begin position="33"/>
        <end position="54"/>
    </location>
</feature>
<feature type="domain" description="DUF3048" evidence="2">
    <location>
        <begin position="49"/>
        <end position="189"/>
    </location>
</feature>
<evidence type="ECO:0000313" key="4">
    <source>
        <dbReference type="EMBL" id="PTL39215.1"/>
    </source>
</evidence>
<proteinExistence type="predicted"/>
<sequence>MRKADEDMKKVSGVYLWSGFLFVALLTACSENNNETNNDTEETDDTAPLTGVPSDEELTHRTLGVMLGNSSDARPQSGLHEADIVYEVLAEGNVTRLLAIYHSTRPEEIGPVRSARSYYIDLGNGYDTIFASAGGSPDALDMMERGEVDYLSGLAYEGTYFQRSEERVAPHNLYTSYDDLEAAVEETGYEWTGEPEALTFTEEVPEEWEEAGEISVSYGGSSNEMEFHFEEEAEGYLRSAGGNENQDPASGEPASPRNVLIVEASHEVIDDSGRREIDTEGGGPAYLFQDGHVQELEWENNEGRLLPVQNGEVVPFLPGMTWISFVREDLEEHVSYE</sequence>
<dbReference type="Pfam" id="PF17479">
    <property type="entry name" value="DUF3048_C"/>
    <property type="match status" value="1"/>
</dbReference>
<dbReference type="Proteomes" id="UP000240509">
    <property type="component" value="Unassembled WGS sequence"/>
</dbReference>
<evidence type="ECO:0000256" key="1">
    <source>
        <dbReference type="SAM" id="MobiDB-lite"/>
    </source>
</evidence>
<keyword evidence="5" id="KW-1185">Reference proteome</keyword>